<evidence type="ECO:0000313" key="2">
    <source>
        <dbReference type="EMBL" id="GAA2990537.1"/>
    </source>
</evidence>
<evidence type="ECO:0000256" key="1">
    <source>
        <dbReference type="SAM" id="MobiDB-lite"/>
    </source>
</evidence>
<comment type="caution">
    <text evidence="2">The sequence shown here is derived from an EMBL/GenBank/DDBJ whole genome shotgun (WGS) entry which is preliminary data.</text>
</comment>
<reference evidence="2 3" key="1">
    <citation type="journal article" date="2019" name="Int. J. Syst. Evol. Microbiol.">
        <title>The Global Catalogue of Microorganisms (GCM) 10K type strain sequencing project: providing services to taxonomists for standard genome sequencing and annotation.</title>
        <authorList>
            <consortium name="The Broad Institute Genomics Platform"/>
            <consortium name="The Broad Institute Genome Sequencing Center for Infectious Disease"/>
            <person name="Wu L."/>
            <person name="Ma J."/>
        </authorList>
    </citation>
    <scope>NUCLEOTIDE SEQUENCE [LARGE SCALE GENOMIC DNA]</scope>
    <source>
        <strain evidence="2 3">JCM 3106</strain>
    </source>
</reference>
<gene>
    <name evidence="2" type="ORF">GCM10017559_08200</name>
</gene>
<dbReference type="Proteomes" id="UP001499930">
    <property type="component" value="Unassembled WGS sequence"/>
</dbReference>
<dbReference type="RefSeq" id="WP_344888441.1">
    <property type="nucleotide sequence ID" value="NZ_BAAAWD010000004.1"/>
</dbReference>
<protein>
    <submittedName>
        <fullName evidence="2">Uncharacterized protein</fullName>
    </submittedName>
</protein>
<name>A0ABN3XTW5_9ACTN</name>
<keyword evidence="3" id="KW-1185">Reference proteome</keyword>
<sequence>MPDLEGEQPKSPLIIRNQADTAKGNQLTPESLRAYEAGIVALASYQMQPYDDLRLNAARASAKVVMAILGHGLLVAPRCGCGQPAGVCELCDRPRCWRCHPWADPARPCGSCPPCRGEVFASCWTAARANECDHPPRAAEGGVADA</sequence>
<feature type="region of interest" description="Disordered" evidence="1">
    <location>
        <begin position="1"/>
        <end position="20"/>
    </location>
</feature>
<organism evidence="2 3">
    <name type="scientific">Streptosporangium longisporum</name>
    <dbReference type="NCBI Taxonomy" id="46187"/>
    <lineage>
        <taxon>Bacteria</taxon>
        <taxon>Bacillati</taxon>
        <taxon>Actinomycetota</taxon>
        <taxon>Actinomycetes</taxon>
        <taxon>Streptosporangiales</taxon>
        <taxon>Streptosporangiaceae</taxon>
        <taxon>Streptosporangium</taxon>
    </lineage>
</organism>
<dbReference type="EMBL" id="BAAAWD010000004">
    <property type="protein sequence ID" value="GAA2990537.1"/>
    <property type="molecule type" value="Genomic_DNA"/>
</dbReference>
<proteinExistence type="predicted"/>
<evidence type="ECO:0000313" key="3">
    <source>
        <dbReference type="Proteomes" id="UP001499930"/>
    </source>
</evidence>
<accession>A0ABN3XTW5</accession>